<reference evidence="5" key="1">
    <citation type="journal article" date="2021" name="Proc. Natl. Acad. Sci. U.S.A.">
        <title>Three genomes in the algal genus Volvox reveal the fate of a haploid sex-determining region after a transition to homothallism.</title>
        <authorList>
            <person name="Yamamoto K."/>
            <person name="Hamaji T."/>
            <person name="Kawai-Toyooka H."/>
            <person name="Matsuzaki R."/>
            <person name="Takahashi F."/>
            <person name="Nishimura Y."/>
            <person name="Kawachi M."/>
            <person name="Noguchi H."/>
            <person name="Minakuchi Y."/>
            <person name="Umen J.G."/>
            <person name="Toyoda A."/>
            <person name="Nozaki H."/>
        </authorList>
    </citation>
    <scope>NUCLEOTIDE SEQUENCE</scope>
    <source>
        <strain evidence="5">NIES-3785</strain>
    </source>
</reference>
<protein>
    <recommendedName>
        <fullName evidence="7">TBC1 domain family member 31</fullName>
    </recommendedName>
</protein>
<feature type="compositionally biased region" description="Basic and acidic residues" evidence="4">
    <location>
        <begin position="422"/>
        <end position="437"/>
    </location>
</feature>
<dbReference type="InterPro" id="IPR035969">
    <property type="entry name" value="Rab-GAP_TBC_sf"/>
</dbReference>
<dbReference type="PANTHER" id="PTHR19853:SF1">
    <property type="entry name" value="TBC1 DOMAIN FAMILY MEMBER 31"/>
    <property type="match status" value="1"/>
</dbReference>
<evidence type="ECO:0000313" key="6">
    <source>
        <dbReference type="Proteomes" id="UP000722791"/>
    </source>
</evidence>
<dbReference type="EMBL" id="BNCQ01000019">
    <property type="protein sequence ID" value="GIM05592.1"/>
    <property type="molecule type" value="Genomic_DNA"/>
</dbReference>
<feature type="compositionally biased region" description="Basic and acidic residues" evidence="4">
    <location>
        <begin position="1357"/>
        <end position="1366"/>
    </location>
</feature>
<dbReference type="InterPro" id="IPR001680">
    <property type="entry name" value="WD40_rpt"/>
</dbReference>
<feature type="non-terminal residue" evidence="5">
    <location>
        <position position="1366"/>
    </location>
</feature>
<keyword evidence="1" id="KW-0853">WD repeat</keyword>
<dbReference type="SMART" id="SM00320">
    <property type="entry name" value="WD40"/>
    <property type="match status" value="3"/>
</dbReference>
<dbReference type="Gene3D" id="2.130.10.10">
    <property type="entry name" value="YVTN repeat-like/Quinoprotein amine dehydrogenase"/>
    <property type="match status" value="1"/>
</dbReference>
<dbReference type="SUPFAM" id="SSF47923">
    <property type="entry name" value="Ypt/Rab-GAP domain of gyp1p"/>
    <property type="match status" value="1"/>
</dbReference>
<dbReference type="Gene3D" id="1.10.472.80">
    <property type="entry name" value="Ypt/Rab-GAP domain of gyp1p, domain 3"/>
    <property type="match status" value="1"/>
</dbReference>
<dbReference type="SUPFAM" id="SSF50978">
    <property type="entry name" value="WD40 repeat-like"/>
    <property type="match status" value="1"/>
</dbReference>
<comment type="caution">
    <text evidence="5">The sequence shown here is derived from an EMBL/GenBank/DDBJ whole genome shotgun (WGS) entry which is preliminary data.</text>
</comment>
<evidence type="ECO:0000256" key="4">
    <source>
        <dbReference type="SAM" id="MobiDB-lite"/>
    </source>
</evidence>
<sequence>MTMIRYNIPAVTITGQHGRLWTTKPTPGQSGLVAVLQVPASKFSESVRDPDFTVAAMDRRADLLVTVDTRGHVYVFDIRQNRFNRLDKTGCPGTAALVHGPRMVFVAFTDGSIRCYDASKGTAIGMLKEHRSPVRHMDLNRELNELISTSVDGVFVWDVKKLRRKRVLGSGPYGALQASYTTDGLAVVTHFKDGSFYVWSVGSFALIRSFMLPVAPSLRPLQTAFCLSPDGHLLVSCGPTLPVLLVYSVIAGTLRYGVGLPAPPAQLDVDSATAAAAGVAAAAAAAEAGAAGAAVLPPVGAEDPRSVAALAAKLPMSVGVQQVAFLPDSATVAAMMTDGSIAFVDVLTCSFVGAVPYSFPNRPDGSFSTDARMQHMALTADGKVFLYDLAGKTSSVQPPRPLPRVLPSQLDKLASAVAMEHLRRQREQERTEQEGRDQYTGPPGGAKDPVADPAYYTDTQPAPDNRAVPAASAPAPAPVASDGGGGTNPGEGAEAGVATTTRAACGAGRAAAPITSAAAAGVVPLGAAVPAAASAARGSGGALAGAPKTDAAAVALNRIRLEALLEAFGEYPAKYRLMIWDFLLKLPHNTAAFSSLAGLGLHPAFRDLQSKLPLANRALTQRLAATLSQLAHWCPVFAESSFLPDLVFPFVKLFASTPSLHSTAAPGAAVPRSSAALDERCFETLATLLSCGWMRGWWDRFPHPPLGLLTRLQDLLSLHDAPLAAHFNAYRGGLAGVVWPHLATLWTELLTRSDWLRLWDHCITAGPDLFYLFVVAYFISLRAQVMAMDTDHKLANWMAGPPPIDMGEILKVAYLLRNRTPEALRPSSSEWQPLPQGPTYTEFKEFPAGAVELFAADRARIKEAEDAIMRRRAVVSELEMRTRAVAMQAASLSTERQQLAALEEQRRAMLRQLEADTATEMARLDDRAKEEKLKQISAVEKAYQANLLEVRATWHRELEFARAEMAHKRAMAAQQLRSRQEDEQIKDLEFHAQQRMREMEDDVRRTAVASAVRDELLAQQIEAEAKQRAKLKEWEIDDELRKQRLQHEHERRAQLALAAEAGAARSAAALEAQALALQVEDHVMKVDGQRRLRRMTEDAALATAEARAAEDARMAAREAADQEAMRLRARADMAWYEAEQMRREQLLEQERQQMEAAAEAARRKLVDTEAAARTMAAQSELLERRRHLERQNAAEEAHTRRLVGVMAMERGRDAVLVSDLQAKEGEMKANLEHYARLGTMQREVEATEAAAAVALLAKLDEQQRRELIELRKLHEAALERLSRDLEGQAADSAAKRRAELRAEQLAAIRVHQQAFERRKEDLNKELIREQGRRLRKAAEAAAAAAATAAAAGGGGDTPHDDRSQPP</sequence>
<accession>A0A8J4GDT5</accession>
<keyword evidence="3" id="KW-0175">Coiled coil</keyword>
<gene>
    <name evidence="5" type="ORF">Vretimale_10046</name>
</gene>
<evidence type="ECO:0000256" key="1">
    <source>
        <dbReference type="ARBA" id="ARBA00022574"/>
    </source>
</evidence>
<evidence type="ECO:0000256" key="2">
    <source>
        <dbReference type="ARBA" id="ARBA00022737"/>
    </source>
</evidence>
<dbReference type="InterPro" id="IPR036322">
    <property type="entry name" value="WD40_repeat_dom_sf"/>
</dbReference>
<feature type="coiled-coil region" evidence="3">
    <location>
        <begin position="1137"/>
        <end position="1171"/>
    </location>
</feature>
<feature type="region of interest" description="Disordered" evidence="4">
    <location>
        <begin position="422"/>
        <end position="494"/>
    </location>
</feature>
<dbReference type="PANTHER" id="PTHR19853">
    <property type="entry name" value="WD REPEAT CONTAINING PROTEIN 3 WDR3"/>
    <property type="match status" value="1"/>
</dbReference>
<evidence type="ECO:0008006" key="7">
    <source>
        <dbReference type="Google" id="ProtNLM"/>
    </source>
</evidence>
<proteinExistence type="predicted"/>
<dbReference type="GO" id="GO:0060271">
    <property type="term" value="P:cilium assembly"/>
    <property type="evidence" value="ECO:0007669"/>
    <property type="project" value="TreeGrafter"/>
</dbReference>
<evidence type="ECO:0000256" key="3">
    <source>
        <dbReference type="SAM" id="Coils"/>
    </source>
</evidence>
<evidence type="ECO:0000313" key="5">
    <source>
        <dbReference type="EMBL" id="GIM05592.1"/>
    </source>
</evidence>
<dbReference type="InterPro" id="IPR015943">
    <property type="entry name" value="WD40/YVTN_repeat-like_dom_sf"/>
</dbReference>
<keyword evidence="2" id="KW-0677">Repeat</keyword>
<dbReference type="Proteomes" id="UP000722791">
    <property type="component" value="Unassembled WGS sequence"/>
</dbReference>
<feature type="region of interest" description="Disordered" evidence="4">
    <location>
        <begin position="1345"/>
        <end position="1366"/>
    </location>
</feature>
<name>A0A8J4GDT5_9CHLO</name>
<feature type="compositionally biased region" description="Low complexity" evidence="4">
    <location>
        <begin position="467"/>
        <end position="481"/>
    </location>
</feature>
<dbReference type="InterPro" id="IPR051570">
    <property type="entry name" value="TBC1_cilium_biogenesis"/>
</dbReference>
<dbReference type="GO" id="GO:0036064">
    <property type="term" value="C:ciliary basal body"/>
    <property type="evidence" value="ECO:0007669"/>
    <property type="project" value="TreeGrafter"/>
</dbReference>
<organism evidence="5 6">
    <name type="scientific">Volvox reticuliferus</name>
    <dbReference type="NCBI Taxonomy" id="1737510"/>
    <lineage>
        <taxon>Eukaryota</taxon>
        <taxon>Viridiplantae</taxon>
        <taxon>Chlorophyta</taxon>
        <taxon>core chlorophytes</taxon>
        <taxon>Chlorophyceae</taxon>
        <taxon>CS clade</taxon>
        <taxon>Chlamydomonadales</taxon>
        <taxon>Volvocaceae</taxon>
        <taxon>Volvox</taxon>
    </lineage>
</organism>
<feature type="coiled-coil region" evidence="3">
    <location>
        <begin position="861"/>
        <end position="919"/>
    </location>
</feature>